<dbReference type="EMBL" id="JBIAFP010000025">
    <property type="protein sequence ID" value="MFE9229450.1"/>
    <property type="molecule type" value="Genomic_DNA"/>
</dbReference>
<proteinExistence type="predicted"/>
<gene>
    <name evidence="1" type="ORF">ACFYM3_33605</name>
</gene>
<dbReference type="InterPro" id="IPR023214">
    <property type="entry name" value="HAD_sf"/>
</dbReference>
<keyword evidence="1" id="KW-0378">Hydrolase</keyword>
<dbReference type="Gene3D" id="1.10.150.240">
    <property type="entry name" value="Putative phosphatase, domain 2"/>
    <property type="match status" value="1"/>
</dbReference>
<comment type="caution">
    <text evidence="1">The sequence shown here is derived from an EMBL/GenBank/DDBJ whole genome shotgun (WGS) entry which is preliminary data.</text>
</comment>
<evidence type="ECO:0000313" key="2">
    <source>
        <dbReference type="Proteomes" id="UP001601288"/>
    </source>
</evidence>
<dbReference type="Pfam" id="PF00702">
    <property type="entry name" value="Hydrolase"/>
    <property type="match status" value="1"/>
</dbReference>
<dbReference type="SFLD" id="SFLDS00003">
    <property type="entry name" value="Haloacid_Dehalogenase"/>
    <property type="match status" value="1"/>
</dbReference>
<reference evidence="1 2" key="1">
    <citation type="submission" date="2024-10" db="EMBL/GenBank/DDBJ databases">
        <title>The Natural Products Discovery Center: Release of the First 8490 Sequenced Strains for Exploring Actinobacteria Biosynthetic Diversity.</title>
        <authorList>
            <person name="Kalkreuter E."/>
            <person name="Kautsar S.A."/>
            <person name="Yang D."/>
            <person name="Bader C.D."/>
            <person name="Teijaro C.N."/>
            <person name="Fluegel L."/>
            <person name="Davis C.M."/>
            <person name="Simpson J.R."/>
            <person name="Lauterbach L."/>
            <person name="Steele A.D."/>
            <person name="Gui C."/>
            <person name="Meng S."/>
            <person name="Li G."/>
            <person name="Viehrig K."/>
            <person name="Ye F."/>
            <person name="Su P."/>
            <person name="Kiefer A.F."/>
            <person name="Nichols A."/>
            <person name="Cepeda A.J."/>
            <person name="Yan W."/>
            <person name="Fan B."/>
            <person name="Jiang Y."/>
            <person name="Adhikari A."/>
            <person name="Zheng C.-J."/>
            <person name="Schuster L."/>
            <person name="Cowan T.M."/>
            <person name="Smanski M.J."/>
            <person name="Chevrette M.G."/>
            <person name="De Carvalho L.P.S."/>
            <person name="Shen B."/>
        </authorList>
    </citation>
    <scope>NUCLEOTIDE SEQUENCE [LARGE SCALE GENOMIC DNA]</scope>
    <source>
        <strain evidence="1 2">NPDC007066</strain>
    </source>
</reference>
<dbReference type="GO" id="GO:0016787">
    <property type="term" value="F:hydrolase activity"/>
    <property type="evidence" value="ECO:0007669"/>
    <property type="project" value="UniProtKB-KW"/>
</dbReference>
<accession>A0ABW6LM11</accession>
<dbReference type="Proteomes" id="UP001601288">
    <property type="component" value="Unassembled WGS sequence"/>
</dbReference>
<name>A0ABW6LM11_9ACTN</name>
<dbReference type="SFLD" id="SFLDG01129">
    <property type="entry name" value="C1.5:_HAD__Beta-PGM__Phosphata"/>
    <property type="match status" value="1"/>
</dbReference>
<dbReference type="PANTHER" id="PTHR43434">
    <property type="entry name" value="PHOSPHOGLYCOLATE PHOSPHATASE"/>
    <property type="match status" value="1"/>
</dbReference>
<dbReference type="SUPFAM" id="SSF56784">
    <property type="entry name" value="HAD-like"/>
    <property type="match status" value="1"/>
</dbReference>
<keyword evidence="2" id="KW-1185">Reference proteome</keyword>
<organism evidence="1 2">
    <name type="scientific">Streptomyces massasporeus</name>
    <dbReference type="NCBI Taxonomy" id="67324"/>
    <lineage>
        <taxon>Bacteria</taxon>
        <taxon>Bacillati</taxon>
        <taxon>Actinomycetota</taxon>
        <taxon>Actinomycetes</taxon>
        <taxon>Kitasatosporales</taxon>
        <taxon>Streptomycetaceae</taxon>
        <taxon>Streptomyces</taxon>
    </lineage>
</organism>
<dbReference type="RefSeq" id="WP_358286161.1">
    <property type="nucleotide sequence ID" value="NZ_JBEYGJ010000025.1"/>
</dbReference>
<evidence type="ECO:0000313" key="1">
    <source>
        <dbReference type="EMBL" id="MFE9229450.1"/>
    </source>
</evidence>
<dbReference type="EC" id="3.-.-.-" evidence="1"/>
<dbReference type="InterPro" id="IPR050155">
    <property type="entry name" value="HAD-like_hydrolase_sf"/>
</dbReference>
<dbReference type="InterPro" id="IPR023198">
    <property type="entry name" value="PGP-like_dom2"/>
</dbReference>
<sequence>MTDRLLDWLCGHDTVVFDLDGVLVDSNEVKVACMRSALSDFGDALVEDFLHEFRRTFGRSRREHFAAFHRDRLGGSGEGPGFEEFLARYSGRYAELIAERYRRAPLCAGAAELVRALQGRGTPLHVATGTLTAEAEEVLAAAGLASAITSVRGGERPKAQRLGEILRETEVTAAARRTVLVGDSRQDLLAAAQAGTAFLFVERYAFFPFAQVLTGPEANGSYRVWDLAPDAAVLFGPSHDSRPKEAAP</sequence>
<dbReference type="PANTHER" id="PTHR43434:SF1">
    <property type="entry name" value="PHOSPHOGLYCOLATE PHOSPHATASE"/>
    <property type="match status" value="1"/>
</dbReference>
<dbReference type="Gene3D" id="3.40.50.1000">
    <property type="entry name" value="HAD superfamily/HAD-like"/>
    <property type="match status" value="1"/>
</dbReference>
<dbReference type="InterPro" id="IPR036412">
    <property type="entry name" value="HAD-like_sf"/>
</dbReference>
<protein>
    <submittedName>
        <fullName evidence="1">HAD family hydrolase</fullName>
        <ecNumber evidence="1">3.-.-.-</ecNumber>
    </submittedName>
</protein>